<dbReference type="InterPro" id="IPR001245">
    <property type="entry name" value="Ser-Thr/Tyr_kinase_cat_dom"/>
</dbReference>
<evidence type="ECO:0000313" key="12">
    <source>
        <dbReference type="Proteomes" id="UP000189703"/>
    </source>
</evidence>
<reference evidence="13 14" key="1">
    <citation type="submission" date="2025-04" db="UniProtKB">
        <authorList>
            <consortium name="RefSeq"/>
        </authorList>
    </citation>
    <scope>IDENTIFICATION</scope>
</reference>
<keyword evidence="12" id="KW-1185">Reference proteome</keyword>
<dbReference type="Gene3D" id="3.30.200.20">
    <property type="entry name" value="Phosphorylase Kinase, domain 1"/>
    <property type="match status" value="1"/>
</dbReference>
<accession>A0A1U7ZXQ7</accession>
<dbReference type="KEGG" id="nnu:104597304"/>
<organism evidence="12 13">
    <name type="scientific">Nelumbo nucifera</name>
    <name type="common">Sacred lotus</name>
    <dbReference type="NCBI Taxonomy" id="4432"/>
    <lineage>
        <taxon>Eukaryota</taxon>
        <taxon>Viridiplantae</taxon>
        <taxon>Streptophyta</taxon>
        <taxon>Embryophyta</taxon>
        <taxon>Tracheophyta</taxon>
        <taxon>Spermatophyta</taxon>
        <taxon>Magnoliopsida</taxon>
        <taxon>Proteales</taxon>
        <taxon>Nelumbonaceae</taxon>
        <taxon>Nelumbo</taxon>
    </lineage>
</organism>
<keyword evidence="6 9" id="KW-0472">Membrane</keyword>
<feature type="chain" id="PRO_5010665261" evidence="10">
    <location>
        <begin position="33"/>
        <end position="699"/>
    </location>
</feature>
<dbReference type="FunFam" id="3.30.200.20:FF:000489">
    <property type="entry name" value="Inactive receptor-like serine/threonine-protein kinase"/>
    <property type="match status" value="1"/>
</dbReference>
<evidence type="ECO:0000256" key="9">
    <source>
        <dbReference type="SAM" id="Phobius"/>
    </source>
</evidence>
<dbReference type="Pfam" id="PF07714">
    <property type="entry name" value="PK_Tyr_Ser-Thr"/>
    <property type="match status" value="1"/>
</dbReference>
<feature type="transmembrane region" description="Helical" evidence="9">
    <location>
        <begin position="348"/>
        <end position="371"/>
    </location>
</feature>
<evidence type="ECO:0000256" key="8">
    <source>
        <dbReference type="SAM" id="MobiDB-lite"/>
    </source>
</evidence>
<evidence type="ECO:0000256" key="7">
    <source>
        <dbReference type="ARBA" id="ARBA00046288"/>
    </source>
</evidence>
<dbReference type="Proteomes" id="UP000189703">
    <property type="component" value="Unplaced"/>
</dbReference>
<evidence type="ECO:0000256" key="3">
    <source>
        <dbReference type="ARBA" id="ARBA00022729"/>
    </source>
</evidence>
<dbReference type="OMA" id="KFFQEDD"/>
<evidence type="ECO:0000256" key="10">
    <source>
        <dbReference type="SAM" id="SignalP"/>
    </source>
</evidence>
<dbReference type="Pfam" id="PF00560">
    <property type="entry name" value="LRR_1"/>
    <property type="match status" value="1"/>
</dbReference>
<dbReference type="InterPro" id="IPR000719">
    <property type="entry name" value="Prot_kinase_dom"/>
</dbReference>
<comment type="subcellular location">
    <subcellularLocation>
        <location evidence="7">Endomembrane system</location>
        <topology evidence="7">Single-pass type I membrane protein</topology>
    </subcellularLocation>
</comment>
<dbReference type="PROSITE" id="PS50011">
    <property type="entry name" value="PROTEIN_KINASE_DOM"/>
    <property type="match status" value="1"/>
</dbReference>
<dbReference type="GO" id="GO:0012505">
    <property type="term" value="C:endomembrane system"/>
    <property type="evidence" value="ECO:0007669"/>
    <property type="project" value="UniProtKB-SubCell"/>
</dbReference>
<keyword evidence="2 9" id="KW-0812">Transmembrane</keyword>
<dbReference type="Gene3D" id="3.80.10.10">
    <property type="entry name" value="Ribonuclease Inhibitor"/>
    <property type="match status" value="1"/>
</dbReference>
<dbReference type="Pfam" id="PF08263">
    <property type="entry name" value="LRRNT_2"/>
    <property type="match status" value="1"/>
</dbReference>
<evidence type="ECO:0000256" key="6">
    <source>
        <dbReference type="ARBA" id="ARBA00023136"/>
    </source>
</evidence>
<keyword evidence="4" id="KW-0677">Repeat</keyword>
<dbReference type="Gene3D" id="1.10.510.10">
    <property type="entry name" value="Transferase(Phosphotransferase) domain 1"/>
    <property type="match status" value="1"/>
</dbReference>
<dbReference type="RefSeq" id="XP_010257071.1">
    <property type="nucleotide sequence ID" value="XM_010258769.2"/>
</dbReference>
<evidence type="ECO:0000256" key="5">
    <source>
        <dbReference type="ARBA" id="ARBA00022989"/>
    </source>
</evidence>
<dbReference type="InterPro" id="IPR013210">
    <property type="entry name" value="LRR_N_plant-typ"/>
</dbReference>
<dbReference type="FunFam" id="3.80.10.10:FF:000400">
    <property type="entry name" value="Nuclear pore complex protein NUP107"/>
    <property type="match status" value="1"/>
</dbReference>
<evidence type="ECO:0000259" key="11">
    <source>
        <dbReference type="PROSITE" id="PS50011"/>
    </source>
</evidence>
<feature type="compositionally biased region" description="Low complexity" evidence="8">
    <location>
        <begin position="224"/>
        <end position="306"/>
    </location>
</feature>
<gene>
    <name evidence="13 14" type="primary">LOC104597304</name>
</gene>
<dbReference type="GO" id="GO:0004672">
    <property type="term" value="F:protein kinase activity"/>
    <property type="evidence" value="ECO:0007669"/>
    <property type="project" value="InterPro"/>
</dbReference>
<keyword evidence="1" id="KW-0433">Leucine-rich repeat</keyword>
<dbReference type="GeneID" id="104597304"/>
<dbReference type="SUPFAM" id="SSF52058">
    <property type="entry name" value="L domain-like"/>
    <property type="match status" value="1"/>
</dbReference>
<dbReference type="eggNOG" id="ENOG502QQVC">
    <property type="taxonomic scope" value="Eukaryota"/>
</dbReference>
<sequence length="699" mass="76673">MDEKWKFSRFRFRMALLLVMFLLSQNLDVSWSLNAEGLALLKFREGVVDDPYGALSNWNDDDGFNDPCLWFGVECSEGKVVALNLKDLCIGGPLAPEIGNLILIKSIILRNNSFFGIIPEEIGKLKELEELDLGYNNFSGPLPSELGNNLSLAILLLDNNSFLDTISPELRELNFISEHQIDENQLTHASQGISCNRRSIPWNIVEDRDIAHRSLLRHRKIDHSSSPAPASPHSSSPAPAPARSSSPAPAPARSSSPAPAPARSSSPAPAPARSSSPAPAPARSSSPAPAPARSSSPAPAPARSSSPAPPGTPAHSSPSPTSSSPHSSSASLPPNSDRKNRALEKHKFLVLSAIPGASIFFIVSVIAIFYCRSSKVVTVKPWSTGLSGQLQKAFVTGVPKLKRSELETACEDFSNIIDSSIDGTMYKGTLSSGVEIAVTSIAATSARDWSKNFEEQFWKKIDTLSKVNHKNFVNLLGYCEEEEPFTRMMVFEYAPNGTLFEHIHVKEAERLDWGIRLRIAMGMAYCLEHMHQLTPPVIHKNLHSSIVYLTEDYAAKISNFNFWNEATASKMGPTTMELPDMPSGPESNIYSFGVILLEMVTGRLPYSVDNGPLIDWAFRGEKSLKEIVDPTLKAFQEEELKKLLEVIRSCVHPDPKQRPTMREVTARLREITAMGPDGATPKLSPLWWAELEIASTEAS</sequence>
<dbReference type="GO" id="GO:0005524">
    <property type="term" value="F:ATP binding"/>
    <property type="evidence" value="ECO:0007669"/>
    <property type="project" value="InterPro"/>
</dbReference>
<protein>
    <submittedName>
        <fullName evidence="13 14">Probable inactive receptor-like protein kinase At3g56050</fullName>
    </submittedName>
</protein>
<dbReference type="InterPro" id="IPR011009">
    <property type="entry name" value="Kinase-like_dom_sf"/>
</dbReference>
<feature type="region of interest" description="Disordered" evidence="8">
    <location>
        <begin position="221"/>
        <end position="338"/>
    </location>
</feature>
<dbReference type="SUPFAM" id="SSF56112">
    <property type="entry name" value="Protein kinase-like (PK-like)"/>
    <property type="match status" value="1"/>
</dbReference>
<dbReference type="AlphaFoldDB" id="A0A1U7ZXQ7"/>
<keyword evidence="5 9" id="KW-1133">Transmembrane helix</keyword>
<evidence type="ECO:0000256" key="2">
    <source>
        <dbReference type="ARBA" id="ARBA00022692"/>
    </source>
</evidence>
<dbReference type="PANTHER" id="PTHR46084:SF14">
    <property type="entry name" value="PROTEIN KINASE DOMAIN-CONTAINING PROTEIN"/>
    <property type="match status" value="1"/>
</dbReference>
<dbReference type="InterPro" id="IPR032675">
    <property type="entry name" value="LRR_dom_sf"/>
</dbReference>
<dbReference type="OrthoDB" id="291737at2759"/>
<name>A0A1U7ZXQ7_NELNU</name>
<keyword evidence="3 10" id="KW-0732">Signal</keyword>
<dbReference type="InterPro" id="IPR001611">
    <property type="entry name" value="Leu-rich_rpt"/>
</dbReference>
<dbReference type="RefSeq" id="XP_019053311.1">
    <property type="nucleotide sequence ID" value="XM_019197766.1"/>
</dbReference>
<evidence type="ECO:0000313" key="13">
    <source>
        <dbReference type="RefSeq" id="XP_010257071.1"/>
    </source>
</evidence>
<proteinExistence type="predicted"/>
<evidence type="ECO:0000313" key="14">
    <source>
        <dbReference type="RefSeq" id="XP_019053311.1"/>
    </source>
</evidence>
<feature type="signal peptide" evidence="10">
    <location>
        <begin position="1"/>
        <end position="32"/>
    </location>
</feature>
<dbReference type="PANTHER" id="PTHR46084">
    <property type="entry name" value="PROTEIN MALE DISCOVERER 2"/>
    <property type="match status" value="1"/>
</dbReference>
<feature type="domain" description="Protein kinase" evidence="11">
    <location>
        <begin position="411"/>
        <end position="672"/>
    </location>
</feature>
<evidence type="ECO:0000256" key="4">
    <source>
        <dbReference type="ARBA" id="ARBA00022737"/>
    </source>
</evidence>
<evidence type="ECO:0000256" key="1">
    <source>
        <dbReference type="ARBA" id="ARBA00022614"/>
    </source>
</evidence>
<feature type="compositionally biased region" description="Low complexity" evidence="8">
    <location>
        <begin position="313"/>
        <end position="331"/>
    </location>
</feature>